<dbReference type="InterPro" id="IPR011009">
    <property type="entry name" value="Kinase-like_dom_sf"/>
</dbReference>
<comment type="caution">
    <text evidence="2">The sequence shown here is derived from an EMBL/GenBank/DDBJ whole genome shotgun (WGS) entry which is preliminary data.</text>
</comment>
<evidence type="ECO:0000313" key="3">
    <source>
        <dbReference type="Proteomes" id="UP000600080"/>
    </source>
</evidence>
<keyword evidence="3" id="KW-1185">Reference proteome</keyword>
<name>A0ABQ2JH14_9ACTN</name>
<proteinExistence type="predicted"/>
<accession>A0ABQ2JH14</accession>
<evidence type="ECO:0000259" key="1">
    <source>
        <dbReference type="Pfam" id="PF01636"/>
    </source>
</evidence>
<protein>
    <recommendedName>
        <fullName evidence="1">Aminoglycoside phosphotransferase domain-containing protein</fullName>
    </recommendedName>
</protein>
<feature type="domain" description="Aminoglycoside phosphotransferase" evidence="1">
    <location>
        <begin position="15"/>
        <end position="207"/>
    </location>
</feature>
<evidence type="ECO:0000313" key="2">
    <source>
        <dbReference type="EMBL" id="GGN45596.1"/>
    </source>
</evidence>
<dbReference type="Proteomes" id="UP000600080">
    <property type="component" value="Unassembled WGS sequence"/>
</dbReference>
<gene>
    <name evidence="2" type="ORF">GCM10012285_29310</name>
</gene>
<dbReference type="SUPFAM" id="SSF56112">
    <property type="entry name" value="Protein kinase-like (PK-like)"/>
    <property type="match status" value="1"/>
</dbReference>
<organism evidence="2 3">
    <name type="scientific">Streptomyces kronopolitis</name>
    <dbReference type="NCBI Taxonomy" id="1612435"/>
    <lineage>
        <taxon>Bacteria</taxon>
        <taxon>Bacillati</taxon>
        <taxon>Actinomycetota</taxon>
        <taxon>Actinomycetes</taxon>
        <taxon>Kitasatosporales</taxon>
        <taxon>Streptomycetaceae</taxon>
        <taxon>Streptomyces</taxon>
    </lineage>
</organism>
<dbReference type="InterPro" id="IPR002575">
    <property type="entry name" value="Aminoglycoside_PTrfase"/>
</dbReference>
<reference evidence="3" key="1">
    <citation type="journal article" date="2019" name="Int. J. Syst. Evol. Microbiol.">
        <title>The Global Catalogue of Microorganisms (GCM) 10K type strain sequencing project: providing services to taxonomists for standard genome sequencing and annotation.</title>
        <authorList>
            <consortium name="The Broad Institute Genomics Platform"/>
            <consortium name="The Broad Institute Genome Sequencing Center for Infectious Disease"/>
            <person name="Wu L."/>
            <person name="Ma J."/>
        </authorList>
    </citation>
    <scope>NUCLEOTIDE SEQUENCE [LARGE SCALE GENOMIC DNA]</scope>
    <source>
        <strain evidence="3">CGMCC 4.7323</strain>
    </source>
</reference>
<dbReference type="GeneID" id="301552603"/>
<dbReference type="RefSeq" id="WP_229699937.1">
    <property type="nucleotide sequence ID" value="NZ_BMND01000010.1"/>
</dbReference>
<dbReference type="EMBL" id="BMND01000010">
    <property type="protein sequence ID" value="GGN45596.1"/>
    <property type="molecule type" value="Genomic_DNA"/>
</dbReference>
<sequence>MMPEHCTHTVELLPDRVIKRFRGTDRAGAEREWRALSLLAVHAPGLAAEPRECDLAAAEPMVVMSRVSGEPMRGRPLSGEQVGALAAALHRLHTAVPPEALEHVPPRPDLAGELVARIHRWTPRTRPGLGGPVAQAMDAGLAWLASAHLDLPGPPAGPQVFGAGDGNLANFLHDVRTVRIVDFEDSGRSDRAFELAEITEHVASWAEHPLDVGSFLGHFALTRAERARLCEYRRLLALVWLFLLLSDARSGSRRNPLDAVERQSRRLRDLLG</sequence>
<dbReference type="Pfam" id="PF01636">
    <property type="entry name" value="APH"/>
    <property type="match status" value="1"/>
</dbReference>
<dbReference type="Gene3D" id="3.90.1200.10">
    <property type="match status" value="1"/>
</dbReference>